<gene>
    <name evidence="3" type="ORF">ACFFGH_02970</name>
</gene>
<feature type="signal peptide" evidence="2">
    <location>
        <begin position="1"/>
        <end position="27"/>
    </location>
</feature>
<protein>
    <submittedName>
        <fullName evidence="3">Uncharacterized protein</fullName>
    </submittedName>
</protein>
<sequence>MTARSTFRAALTAAATLLLAATAPALARDYHRGGPVEVSLIDRDAGYELPRYAHRGQWWVPGAPGHRYSVRLTNRSPERVLVVLSVDGVNALSGQSAHPGQGGYVLEPWQSTEVAGWRKSMHDIAQFYFSDFGDSYAARTGRPYDVGVIGVAVFEEAHRYYGPPRVGGYGDRPLTEDAPTASAPAQAPTDAPEMAGSRAQSIGTGHGYREYAPVRRTGFVRASRHPVQVTELRYDDEYALAARGIVPRGGYYGRRRHDPRAFPGGFVPEPPGRW</sequence>
<feature type="region of interest" description="Disordered" evidence="1">
    <location>
        <begin position="168"/>
        <end position="205"/>
    </location>
</feature>
<proteinExistence type="predicted"/>
<keyword evidence="2" id="KW-0732">Signal</keyword>
<name>A0ABV6RIK1_9GAMM</name>
<evidence type="ECO:0000256" key="1">
    <source>
        <dbReference type="SAM" id="MobiDB-lite"/>
    </source>
</evidence>
<comment type="caution">
    <text evidence="3">The sequence shown here is derived from an EMBL/GenBank/DDBJ whole genome shotgun (WGS) entry which is preliminary data.</text>
</comment>
<feature type="chain" id="PRO_5046672999" evidence="2">
    <location>
        <begin position="28"/>
        <end position="274"/>
    </location>
</feature>
<dbReference type="Proteomes" id="UP001589896">
    <property type="component" value="Unassembled WGS sequence"/>
</dbReference>
<accession>A0ABV6RIK1</accession>
<feature type="compositionally biased region" description="Low complexity" evidence="1">
    <location>
        <begin position="177"/>
        <end position="192"/>
    </location>
</feature>
<dbReference type="RefSeq" id="WP_386664667.1">
    <property type="nucleotide sequence ID" value="NZ_JBHLTG010000001.1"/>
</dbReference>
<evidence type="ECO:0000313" key="3">
    <source>
        <dbReference type="EMBL" id="MFC0676814.1"/>
    </source>
</evidence>
<keyword evidence="4" id="KW-1185">Reference proteome</keyword>
<evidence type="ECO:0000313" key="4">
    <source>
        <dbReference type="Proteomes" id="UP001589896"/>
    </source>
</evidence>
<evidence type="ECO:0000256" key="2">
    <source>
        <dbReference type="SAM" id="SignalP"/>
    </source>
</evidence>
<reference evidence="3 4" key="1">
    <citation type="submission" date="2024-09" db="EMBL/GenBank/DDBJ databases">
        <authorList>
            <person name="Sun Q."/>
            <person name="Mori K."/>
        </authorList>
    </citation>
    <scope>NUCLEOTIDE SEQUENCE [LARGE SCALE GENOMIC DNA]</scope>
    <source>
        <strain evidence="3 4">KCTC 23076</strain>
    </source>
</reference>
<organism evidence="3 4">
    <name type="scientific">Lysobacter korlensis</name>
    <dbReference type="NCBI Taxonomy" id="553636"/>
    <lineage>
        <taxon>Bacteria</taxon>
        <taxon>Pseudomonadati</taxon>
        <taxon>Pseudomonadota</taxon>
        <taxon>Gammaproteobacteria</taxon>
        <taxon>Lysobacterales</taxon>
        <taxon>Lysobacteraceae</taxon>
        <taxon>Lysobacter</taxon>
    </lineage>
</organism>
<dbReference type="EMBL" id="JBHLTG010000001">
    <property type="protein sequence ID" value="MFC0676814.1"/>
    <property type="molecule type" value="Genomic_DNA"/>
</dbReference>